<organism evidence="3 4">
    <name type="scientific">Pythium insidiosum</name>
    <name type="common">Pythiosis disease agent</name>
    <dbReference type="NCBI Taxonomy" id="114742"/>
    <lineage>
        <taxon>Eukaryota</taxon>
        <taxon>Sar</taxon>
        <taxon>Stramenopiles</taxon>
        <taxon>Oomycota</taxon>
        <taxon>Peronosporomycetes</taxon>
        <taxon>Pythiales</taxon>
        <taxon>Pythiaceae</taxon>
        <taxon>Pythium</taxon>
    </lineage>
</organism>
<reference evidence="3" key="1">
    <citation type="submission" date="2021-12" db="EMBL/GenBank/DDBJ databases">
        <title>Prjna785345.</title>
        <authorList>
            <person name="Rujirawat T."/>
            <person name="Krajaejun T."/>
        </authorList>
    </citation>
    <scope>NUCLEOTIDE SEQUENCE</scope>
    <source>
        <strain evidence="3">Pi057C3</strain>
    </source>
</reference>
<feature type="signal peptide" evidence="2">
    <location>
        <begin position="1"/>
        <end position="27"/>
    </location>
</feature>
<evidence type="ECO:0000256" key="2">
    <source>
        <dbReference type="SAM" id="SignalP"/>
    </source>
</evidence>
<sequence length="68" mass="7330">MSVSMSAFEASLLVCWFLAAMALLGKTTPPSIQTLASGVFLLMVLLQFYFIYRAAQGEIYSASASTGR</sequence>
<protein>
    <submittedName>
        <fullName evidence="3">Uncharacterized protein</fullName>
    </submittedName>
</protein>
<dbReference type="Proteomes" id="UP001209570">
    <property type="component" value="Unassembled WGS sequence"/>
</dbReference>
<evidence type="ECO:0000256" key="1">
    <source>
        <dbReference type="SAM" id="Phobius"/>
    </source>
</evidence>
<name>A0AAD5QDH3_PYTIN</name>
<keyword evidence="1" id="KW-0812">Transmembrane</keyword>
<keyword evidence="2" id="KW-0732">Signal</keyword>
<evidence type="ECO:0000313" key="3">
    <source>
        <dbReference type="EMBL" id="KAJ0406385.1"/>
    </source>
</evidence>
<feature type="transmembrane region" description="Helical" evidence="1">
    <location>
        <begin position="35"/>
        <end position="52"/>
    </location>
</feature>
<keyword evidence="1" id="KW-0472">Membrane</keyword>
<evidence type="ECO:0000313" key="4">
    <source>
        <dbReference type="Proteomes" id="UP001209570"/>
    </source>
</evidence>
<accession>A0AAD5QDH3</accession>
<keyword evidence="1" id="KW-1133">Transmembrane helix</keyword>
<feature type="chain" id="PRO_5042114481" evidence="2">
    <location>
        <begin position="28"/>
        <end position="68"/>
    </location>
</feature>
<proteinExistence type="predicted"/>
<dbReference type="AlphaFoldDB" id="A0AAD5QDH3"/>
<comment type="caution">
    <text evidence="3">The sequence shown here is derived from an EMBL/GenBank/DDBJ whole genome shotgun (WGS) entry which is preliminary data.</text>
</comment>
<keyword evidence="4" id="KW-1185">Reference proteome</keyword>
<dbReference type="EMBL" id="JAKCXM010000033">
    <property type="protein sequence ID" value="KAJ0406385.1"/>
    <property type="molecule type" value="Genomic_DNA"/>
</dbReference>
<gene>
    <name evidence="3" type="ORF">P43SY_006993</name>
</gene>